<dbReference type="SUPFAM" id="SSF56300">
    <property type="entry name" value="Metallo-dependent phosphatases"/>
    <property type="match status" value="1"/>
</dbReference>
<keyword evidence="1" id="KW-0255">Endonuclease</keyword>
<evidence type="ECO:0000313" key="1">
    <source>
        <dbReference type="EMBL" id="CAB4138042.1"/>
    </source>
</evidence>
<dbReference type="InterPro" id="IPR050535">
    <property type="entry name" value="DNA_Repair-Maintenance_Comp"/>
</dbReference>
<accession>A0A6J5LW42</accession>
<reference evidence="1" key="1">
    <citation type="submission" date="2020-04" db="EMBL/GenBank/DDBJ databases">
        <authorList>
            <person name="Chiriac C."/>
            <person name="Salcher M."/>
            <person name="Ghai R."/>
            <person name="Kavagutti S V."/>
        </authorList>
    </citation>
    <scope>NUCLEOTIDE SEQUENCE</scope>
</reference>
<gene>
    <name evidence="1" type="ORF">UFOVP328_235</name>
</gene>
<dbReference type="GO" id="GO:0004519">
    <property type="term" value="F:endonuclease activity"/>
    <property type="evidence" value="ECO:0007669"/>
    <property type="project" value="UniProtKB-KW"/>
</dbReference>
<sequence length="337" mass="38812">MSLFKKALLFTDIHFGLKSNSLVHNQDCEAFVDWAIQLGKEQGCETGFFLGDWHHHRASLNLQTLNFSLRSLEKLSRAFDRFYFIPGNHDLYYRDRRDIHGAEWARHIPNIIVVNDWFQDEDVVIAPWLVGDDHKRIPKLNARYVLGHFELPHFKMNAMVEMPDHGELQAEHFGGVGEVFSGHFHLRQQRRNINYIGNAFPHNFADAGDANRGCTVVQWGETPTYHAWPGQPLYKVAKLSSVIDSAPSILAPNMHVRVELDIDISYEEANFIKETFIKDYNLREMALIPVKSTAVDTDMAPGEVRFESVDQIVTDQITNISSEFYDPKLLLQIYQNL</sequence>
<dbReference type="PANTHER" id="PTHR30337">
    <property type="entry name" value="COMPONENT OF ATP-DEPENDENT DSDNA EXONUCLEASE"/>
    <property type="match status" value="1"/>
</dbReference>
<keyword evidence="1" id="KW-0378">Hydrolase</keyword>
<name>A0A6J5LW42_9CAUD</name>
<organism evidence="1">
    <name type="scientific">uncultured Caudovirales phage</name>
    <dbReference type="NCBI Taxonomy" id="2100421"/>
    <lineage>
        <taxon>Viruses</taxon>
        <taxon>Duplodnaviria</taxon>
        <taxon>Heunggongvirae</taxon>
        <taxon>Uroviricota</taxon>
        <taxon>Caudoviricetes</taxon>
        <taxon>Peduoviridae</taxon>
        <taxon>Maltschvirus</taxon>
        <taxon>Maltschvirus maltsch</taxon>
    </lineage>
</organism>
<dbReference type="EMBL" id="LR796341">
    <property type="protein sequence ID" value="CAB4138042.1"/>
    <property type="molecule type" value="Genomic_DNA"/>
</dbReference>
<dbReference type="Gene3D" id="3.60.21.10">
    <property type="match status" value="1"/>
</dbReference>
<protein>
    <submittedName>
        <fullName evidence="1">Endonuclease subunit</fullName>
    </submittedName>
</protein>
<proteinExistence type="predicted"/>
<dbReference type="InterPro" id="IPR029052">
    <property type="entry name" value="Metallo-depent_PP-like"/>
</dbReference>
<keyword evidence="1" id="KW-0540">Nuclease</keyword>